<evidence type="ECO:0000256" key="1">
    <source>
        <dbReference type="ARBA" id="ARBA00004123"/>
    </source>
</evidence>
<comment type="similarity">
    <text evidence="2">Belongs to the transcriptional coactivator PC4 family.</text>
</comment>
<dbReference type="InParanoid" id="A0A2J6T1Y4"/>
<dbReference type="InterPro" id="IPR045125">
    <property type="entry name" value="Sub1/Tcp4-like"/>
</dbReference>
<dbReference type="EMBL" id="KZ613847">
    <property type="protein sequence ID" value="PMD57021.1"/>
    <property type="molecule type" value="Genomic_DNA"/>
</dbReference>
<evidence type="ECO:0000313" key="9">
    <source>
        <dbReference type="EMBL" id="PMD57021.1"/>
    </source>
</evidence>
<feature type="region of interest" description="Disordered" evidence="7">
    <location>
        <begin position="122"/>
        <end position="162"/>
    </location>
</feature>
<dbReference type="GO" id="GO:0003713">
    <property type="term" value="F:transcription coactivator activity"/>
    <property type="evidence" value="ECO:0007669"/>
    <property type="project" value="InterPro"/>
</dbReference>
<protein>
    <submittedName>
        <fullName evidence="9">PC4-domain-containing protein</fullName>
    </submittedName>
</protein>
<dbReference type="STRING" id="1095630.A0A2J6T1Y4"/>
<evidence type="ECO:0000313" key="10">
    <source>
        <dbReference type="Proteomes" id="UP000235371"/>
    </source>
</evidence>
<dbReference type="InterPro" id="IPR003173">
    <property type="entry name" value="PC4_C"/>
</dbReference>
<feature type="domain" description="Transcriptional coactivator p15 (PC4) C-terminal" evidence="8">
    <location>
        <begin position="59"/>
        <end position="104"/>
    </location>
</feature>
<feature type="compositionally biased region" description="Acidic residues" evidence="7">
    <location>
        <begin position="124"/>
        <end position="133"/>
    </location>
</feature>
<dbReference type="Pfam" id="PF02229">
    <property type="entry name" value="PC4"/>
    <property type="match status" value="1"/>
</dbReference>
<dbReference type="InterPro" id="IPR009044">
    <property type="entry name" value="ssDNA-bd_transcriptional_reg"/>
</dbReference>
<dbReference type="GeneID" id="36580931"/>
<dbReference type="OrthoDB" id="2505440at2759"/>
<evidence type="ECO:0000256" key="2">
    <source>
        <dbReference type="ARBA" id="ARBA00009001"/>
    </source>
</evidence>
<keyword evidence="5" id="KW-0804">Transcription</keyword>
<evidence type="ECO:0000256" key="6">
    <source>
        <dbReference type="ARBA" id="ARBA00023242"/>
    </source>
</evidence>
<evidence type="ECO:0000259" key="8">
    <source>
        <dbReference type="Pfam" id="PF02229"/>
    </source>
</evidence>
<evidence type="ECO:0000256" key="3">
    <source>
        <dbReference type="ARBA" id="ARBA00023015"/>
    </source>
</evidence>
<keyword evidence="10" id="KW-1185">Reference proteome</keyword>
<name>A0A2J6T1Y4_9HELO</name>
<dbReference type="GO" id="GO:0005634">
    <property type="term" value="C:nucleus"/>
    <property type="evidence" value="ECO:0007669"/>
    <property type="project" value="UniProtKB-SubCell"/>
</dbReference>
<keyword evidence="6" id="KW-0539">Nucleus</keyword>
<feature type="region of interest" description="Disordered" evidence="7">
    <location>
        <begin position="1"/>
        <end position="56"/>
    </location>
</feature>
<evidence type="ECO:0000256" key="4">
    <source>
        <dbReference type="ARBA" id="ARBA00023125"/>
    </source>
</evidence>
<keyword evidence="4" id="KW-0238">DNA-binding</keyword>
<feature type="compositionally biased region" description="Acidic residues" evidence="7">
    <location>
        <begin position="13"/>
        <end position="26"/>
    </location>
</feature>
<dbReference type="Gene3D" id="2.30.31.10">
    <property type="entry name" value="Transcriptional Coactivator Pc4, Chain A"/>
    <property type="match status" value="1"/>
</dbReference>
<keyword evidence="3" id="KW-0805">Transcription regulation</keyword>
<dbReference type="RefSeq" id="XP_024733925.1">
    <property type="nucleotide sequence ID" value="XM_024872851.1"/>
</dbReference>
<evidence type="ECO:0000256" key="7">
    <source>
        <dbReference type="SAM" id="MobiDB-lite"/>
    </source>
</evidence>
<organism evidence="9 10">
    <name type="scientific">Hyaloscypha bicolor E</name>
    <dbReference type="NCBI Taxonomy" id="1095630"/>
    <lineage>
        <taxon>Eukaryota</taxon>
        <taxon>Fungi</taxon>
        <taxon>Dikarya</taxon>
        <taxon>Ascomycota</taxon>
        <taxon>Pezizomycotina</taxon>
        <taxon>Leotiomycetes</taxon>
        <taxon>Helotiales</taxon>
        <taxon>Hyaloscyphaceae</taxon>
        <taxon>Hyaloscypha</taxon>
        <taxon>Hyaloscypha bicolor</taxon>
    </lineage>
</organism>
<dbReference type="PANTHER" id="PTHR13215">
    <property type="entry name" value="RNA POLYMERASE II TRANSCRIPTIONAL COACTIVATOR"/>
    <property type="match status" value="1"/>
</dbReference>
<proteinExistence type="inferred from homology"/>
<sequence length="162" mass="18041">MVKSSKRGRDEADTYEADDFVEDDDGSAPKSKKSRKAAPSSSSKSKNKFFDLSSGRTPRRVEVSDFKGSKLVNIREYYEKDEEWLPGKKGISLSIDQYKALLKAIPAINAQLKDMGIVLGESADAMDEDEPEEETKPQKRIKGKKTEKANIEATSDEDGDED</sequence>
<dbReference type="SUPFAM" id="SSF54447">
    <property type="entry name" value="ssDNA-binding transcriptional regulator domain"/>
    <property type="match status" value="1"/>
</dbReference>
<dbReference type="GO" id="GO:0003677">
    <property type="term" value="F:DNA binding"/>
    <property type="evidence" value="ECO:0007669"/>
    <property type="project" value="UniProtKB-KW"/>
</dbReference>
<reference evidence="9 10" key="1">
    <citation type="submission" date="2016-04" db="EMBL/GenBank/DDBJ databases">
        <title>A degradative enzymes factory behind the ericoid mycorrhizal symbiosis.</title>
        <authorList>
            <consortium name="DOE Joint Genome Institute"/>
            <person name="Martino E."/>
            <person name="Morin E."/>
            <person name="Grelet G."/>
            <person name="Kuo A."/>
            <person name="Kohler A."/>
            <person name="Daghino S."/>
            <person name="Barry K."/>
            <person name="Choi C."/>
            <person name="Cichocki N."/>
            <person name="Clum A."/>
            <person name="Copeland A."/>
            <person name="Hainaut M."/>
            <person name="Haridas S."/>
            <person name="Labutti K."/>
            <person name="Lindquist E."/>
            <person name="Lipzen A."/>
            <person name="Khouja H.-R."/>
            <person name="Murat C."/>
            <person name="Ohm R."/>
            <person name="Olson A."/>
            <person name="Spatafora J."/>
            <person name="Veneault-Fourrey C."/>
            <person name="Henrissat B."/>
            <person name="Grigoriev I."/>
            <person name="Martin F."/>
            <person name="Perotto S."/>
        </authorList>
    </citation>
    <scope>NUCLEOTIDE SEQUENCE [LARGE SCALE GENOMIC DNA]</scope>
    <source>
        <strain evidence="9 10">E</strain>
    </source>
</reference>
<gene>
    <name evidence="9" type="ORF">K444DRAFT_44267</name>
</gene>
<comment type="subcellular location">
    <subcellularLocation>
        <location evidence="1">Nucleus</location>
    </subcellularLocation>
</comment>
<evidence type="ECO:0000256" key="5">
    <source>
        <dbReference type="ARBA" id="ARBA00023163"/>
    </source>
</evidence>
<dbReference type="Proteomes" id="UP000235371">
    <property type="component" value="Unassembled WGS sequence"/>
</dbReference>
<accession>A0A2J6T1Y4</accession>
<dbReference type="AlphaFoldDB" id="A0A2J6T1Y4"/>
<dbReference type="GO" id="GO:0060261">
    <property type="term" value="P:positive regulation of transcription initiation by RNA polymerase II"/>
    <property type="evidence" value="ECO:0007669"/>
    <property type="project" value="InterPro"/>
</dbReference>